<evidence type="ECO:0000256" key="5">
    <source>
        <dbReference type="ARBA" id="ARBA00023136"/>
    </source>
</evidence>
<feature type="transmembrane region" description="Helical" evidence="6">
    <location>
        <begin position="262"/>
        <end position="281"/>
    </location>
</feature>
<accession>A0A1H3APG3</accession>
<dbReference type="Proteomes" id="UP000198539">
    <property type="component" value="Unassembled WGS sequence"/>
</dbReference>
<dbReference type="AlphaFoldDB" id="A0A1H3APG3"/>
<keyword evidence="2" id="KW-1003">Cell membrane</keyword>
<keyword evidence="8" id="KW-0132">Cell division</keyword>
<feature type="domain" description="ABC3 transporter permease C-terminal" evidence="7">
    <location>
        <begin position="172"/>
        <end position="291"/>
    </location>
</feature>
<sequence length="294" mass="30899">MSVRDPLGARIVPAAGLVARLTGVTAALMAFLAVFGLALSLAAGGLADRWQDALANTATIRLSAPAPQIDAQTGAVLEVLRTTPGVAAARVMEDDEQRRLLEPWFGPDLPLDSLTLPRLIEITEAPGTPFDAMGLRLRLTAEAPGAVLDDHARWRRPLVIAADRLRLLGVISVSLIALGLAGMVTLAAMATLAANAQVIMVLRLVGAKDRYIARAFVRRFTWRAFVGALIGVAAGLAALLVLPDTDTAGAGQFLTDLGFDGLEWALPLLIPPVAAGVAWAATRLAAFRALRELT</sequence>
<dbReference type="PANTHER" id="PTHR47755">
    <property type="entry name" value="CELL DIVISION PROTEIN FTSX"/>
    <property type="match status" value="1"/>
</dbReference>
<dbReference type="GO" id="GO:0032153">
    <property type="term" value="C:cell division site"/>
    <property type="evidence" value="ECO:0007669"/>
    <property type="project" value="TreeGrafter"/>
</dbReference>
<dbReference type="Pfam" id="PF02687">
    <property type="entry name" value="FtsX"/>
    <property type="match status" value="1"/>
</dbReference>
<dbReference type="InterPro" id="IPR003838">
    <property type="entry name" value="ABC3_permease_C"/>
</dbReference>
<dbReference type="EMBL" id="FNOM01000007">
    <property type="protein sequence ID" value="SDX30729.1"/>
    <property type="molecule type" value="Genomic_DNA"/>
</dbReference>
<evidence type="ECO:0000313" key="9">
    <source>
        <dbReference type="Proteomes" id="UP000198539"/>
    </source>
</evidence>
<reference evidence="8 9" key="1">
    <citation type="submission" date="2016-10" db="EMBL/GenBank/DDBJ databases">
        <authorList>
            <person name="de Groot N.N."/>
        </authorList>
    </citation>
    <scope>NUCLEOTIDE SEQUENCE [LARGE SCALE GENOMIC DNA]</scope>
    <source>
        <strain evidence="8 9">CGMCC 1.8894</strain>
    </source>
</reference>
<keyword evidence="8" id="KW-0131">Cell cycle</keyword>
<feature type="transmembrane region" description="Helical" evidence="6">
    <location>
        <begin position="220"/>
        <end position="242"/>
    </location>
</feature>
<dbReference type="RefSeq" id="WP_223814125.1">
    <property type="nucleotide sequence ID" value="NZ_CP061498.1"/>
</dbReference>
<dbReference type="PANTHER" id="PTHR47755:SF1">
    <property type="entry name" value="CELL DIVISION PROTEIN FTSX"/>
    <property type="match status" value="1"/>
</dbReference>
<evidence type="ECO:0000256" key="2">
    <source>
        <dbReference type="ARBA" id="ARBA00022475"/>
    </source>
</evidence>
<evidence type="ECO:0000256" key="6">
    <source>
        <dbReference type="SAM" id="Phobius"/>
    </source>
</evidence>
<dbReference type="GO" id="GO:0051301">
    <property type="term" value="P:cell division"/>
    <property type="evidence" value="ECO:0007669"/>
    <property type="project" value="UniProtKB-KW"/>
</dbReference>
<evidence type="ECO:0000256" key="1">
    <source>
        <dbReference type="ARBA" id="ARBA00004651"/>
    </source>
</evidence>
<keyword evidence="9" id="KW-1185">Reference proteome</keyword>
<evidence type="ECO:0000313" key="8">
    <source>
        <dbReference type="EMBL" id="SDX30729.1"/>
    </source>
</evidence>
<dbReference type="InterPro" id="IPR004513">
    <property type="entry name" value="FtsX"/>
</dbReference>
<dbReference type="GO" id="GO:0005886">
    <property type="term" value="C:plasma membrane"/>
    <property type="evidence" value="ECO:0007669"/>
    <property type="project" value="UniProtKB-SubCell"/>
</dbReference>
<keyword evidence="4 6" id="KW-1133">Transmembrane helix</keyword>
<proteinExistence type="predicted"/>
<keyword evidence="3 6" id="KW-0812">Transmembrane</keyword>
<evidence type="ECO:0000256" key="3">
    <source>
        <dbReference type="ARBA" id="ARBA00022692"/>
    </source>
</evidence>
<protein>
    <submittedName>
        <fullName evidence="8">Cell division transport system permease protein</fullName>
    </submittedName>
</protein>
<feature type="transmembrane region" description="Helical" evidence="6">
    <location>
        <begin position="165"/>
        <end position="184"/>
    </location>
</feature>
<feature type="transmembrane region" description="Helical" evidence="6">
    <location>
        <begin position="190"/>
        <end position="208"/>
    </location>
</feature>
<dbReference type="STRING" id="564137.SAMN04488238_10755"/>
<gene>
    <name evidence="8" type="ORF">SAMN04488238_10755</name>
</gene>
<name>A0A1H3APG3_9RHOB</name>
<comment type="subcellular location">
    <subcellularLocation>
        <location evidence="1">Cell membrane</location>
        <topology evidence="1">Multi-pass membrane protein</topology>
    </subcellularLocation>
</comment>
<organism evidence="8 9">
    <name type="scientific">Roseicitreum antarcticum</name>
    <dbReference type="NCBI Taxonomy" id="564137"/>
    <lineage>
        <taxon>Bacteria</taxon>
        <taxon>Pseudomonadati</taxon>
        <taxon>Pseudomonadota</taxon>
        <taxon>Alphaproteobacteria</taxon>
        <taxon>Rhodobacterales</taxon>
        <taxon>Paracoccaceae</taxon>
        <taxon>Roseicitreum</taxon>
    </lineage>
</organism>
<feature type="transmembrane region" description="Helical" evidence="6">
    <location>
        <begin position="26"/>
        <end position="47"/>
    </location>
</feature>
<evidence type="ECO:0000256" key="4">
    <source>
        <dbReference type="ARBA" id="ARBA00022989"/>
    </source>
</evidence>
<evidence type="ECO:0000259" key="7">
    <source>
        <dbReference type="Pfam" id="PF02687"/>
    </source>
</evidence>
<keyword evidence="5 6" id="KW-0472">Membrane</keyword>